<proteinExistence type="predicted"/>
<reference evidence="1 2" key="1">
    <citation type="submission" date="2019-08" db="EMBL/GenBank/DDBJ databases">
        <title>Draft genome sequences of two oriental melons (Cucumis melo L. var makuwa).</title>
        <authorList>
            <person name="Kwon S.-Y."/>
        </authorList>
    </citation>
    <scope>NUCLEOTIDE SEQUENCE [LARGE SCALE GENOMIC DNA]</scope>
    <source>
        <strain evidence="2">cv. Chang Bougi</strain>
        <tissue evidence="1">Leaf</tissue>
    </source>
</reference>
<dbReference type="EMBL" id="SSTD01003373">
    <property type="protein sequence ID" value="TYK26562.1"/>
    <property type="molecule type" value="Genomic_DNA"/>
</dbReference>
<gene>
    <name evidence="1" type="ORF">E5676_scaffold313G001630</name>
</gene>
<name>A0A5D3DSX6_CUCMM</name>
<sequence length="143" mass="16560">MTNMNRSELDKEYPTLNFERGCSEDLSILFHRVGDDGEEAVRGLDHVRPHRRFGDFVSYACIRGLNHVRPHRRFGDFGSYACGELIWVKTMTSLEGAFNGKVALHKKKAANKNPLESYSVYNFPFPFQVWAYEIVIHQWMGCQ</sequence>
<comment type="caution">
    <text evidence="1">The sequence shown here is derived from an EMBL/GenBank/DDBJ whole genome shotgun (WGS) entry which is preliminary data.</text>
</comment>
<evidence type="ECO:0000313" key="2">
    <source>
        <dbReference type="Proteomes" id="UP000321947"/>
    </source>
</evidence>
<protein>
    <submittedName>
        <fullName evidence="1">Uncharacterized protein</fullName>
    </submittedName>
</protein>
<evidence type="ECO:0000313" key="1">
    <source>
        <dbReference type="EMBL" id="TYK26562.1"/>
    </source>
</evidence>
<accession>A0A5D3DSX6</accession>
<dbReference type="Proteomes" id="UP000321947">
    <property type="component" value="Unassembled WGS sequence"/>
</dbReference>
<organism evidence="1 2">
    <name type="scientific">Cucumis melo var. makuwa</name>
    <name type="common">Oriental melon</name>
    <dbReference type="NCBI Taxonomy" id="1194695"/>
    <lineage>
        <taxon>Eukaryota</taxon>
        <taxon>Viridiplantae</taxon>
        <taxon>Streptophyta</taxon>
        <taxon>Embryophyta</taxon>
        <taxon>Tracheophyta</taxon>
        <taxon>Spermatophyta</taxon>
        <taxon>Magnoliopsida</taxon>
        <taxon>eudicotyledons</taxon>
        <taxon>Gunneridae</taxon>
        <taxon>Pentapetalae</taxon>
        <taxon>rosids</taxon>
        <taxon>fabids</taxon>
        <taxon>Cucurbitales</taxon>
        <taxon>Cucurbitaceae</taxon>
        <taxon>Benincaseae</taxon>
        <taxon>Cucumis</taxon>
    </lineage>
</organism>
<dbReference type="AlphaFoldDB" id="A0A5D3DSX6"/>